<dbReference type="Gene3D" id="2.60.40.1120">
    <property type="entry name" value="Carboxypeptidase-like, regulatory domain"/>
    <property type="match status" value="2"/>
</dbReference>
<name>A0A150QMV7_SORCE</name>
<dbReference type="InterPro" id="IPR050330">
    <property type="entry name" value="Bact_OuterMem_StrucFunc"/>
</dbReference>
<dbReference type="Pfam" id="PF13620">
    <property type="entry name" value="CarboxypepD_reg"/>
    <property type="match status" value="1"/>
</dbReference>
<feature type="compositionally biased region" description="Low complexity" evidence="5">
    <location>
        <begin position="136"/>
        <end position="157"/>
    </location>
</feature>
<feature type="compositionally biased region" description="Pro residues" evidence="5">
    <location>
        <begin position="37"/>
        <end position="64"/>
    </location>
</feature>
<organism evidence="8 9">
    <name type="scientific">Sorangium cellulosum</name>
    <name type="common">Polyangium cellulosum</name>
    <dbReference type="NCBI Taxonomy" id="56"/>
    <lineage>
        <taxon>Bacteria</taxon>
        <taxon>Pseudomonadati</taxon>
        <taxon>Myxococcota</taxon>
        <taxon>Polyangia</taxon>
        <taxon>Polyangiales</taxon>
        <taxon>Polyangiaceae</taxon>
        <taxon>Sorangium</taxon>
    </lineage>
</organism>
<dbReference type="PRINTS" id="PR01021">
    <property type="entry name" value="OMPADOMAIN"/>
</dbReference>
<dbReference type="GO" id="GO:0009279">
    <property type="term" value="C:cell outer membrane"/>
    <property type="evidence" value="ECO:0007669"/>
    <property type="project" value="UniProtKB-SubCell"/>
</dbReference>
<evidence type="ECO:0000313" key="9">
    <source>
        <dbReference type="Proteomes" id="UP000075260"/>
    </source>
</evidence>
<gene>
    <name evidence="8" type="ORF">BE15_07715</name>
</gene>
<keyword evidence="3" id="KW-0998">Cell outer membrane</keyword>
<dbReference type="EMBL" id="JEMA01000507">
    <property type="protein sequence ID" value="KYF69006.1"/>
    <property type="molecule type" value="Genomic_DNA"/>
</dbReference>
<evidence type="ECO:0000256" key="4">
    <source>
        <dbReference type="PROSITE-ProRule" id="PRU00473"/>
    </source>
</evidence>
<evidence type="ECO:0000256" key="6">
    <source>
        <dbReference type="SAM" id="SignalP"/>
    </source>
</evidence>
<dbReference type="Proteomes" id="UP000075260">
    <property type="component" value="Unassembled WGS sequence"/>
</dbReference>
<keyword evidence="6" id="KW-0732">Signal</keyword>
<dbReference type="Gene3D" id="3.30.1330.60">
    <property type="entry name" value="OmpA-like domain"/>
    <property type="match status" value="1"/>
</dbReference>
<dbReference type="AlphaFoldDB" id="A0A150QMV7"/>
<dbReference type="InterPro" id="IPR006665">
    <property type="entry name" value="OmpA-like"/>
</dbReference>
<dbReference type="Pfam" id="PF00691">
    <property type="entry name" value="OmpA"/>
    <property type="match status" value="1"/>
</dbReference>
<dbReference type="PROSITE" id="PS51123">
    <property type="entry name" value="OMPA_2"/>
    <property type="match status" value="1"/>
</dbReference>
<dbReference type="PANTHER" id="PTHR30329">
    <property type="entry name" value="STATOR ELEMENT OF FLAGELLAR MOTOR COMPLEX"/>
    <property type="match status" value="1"/>
</dbReference>
<protein>
    <recommendedName>
        <fullName evidence="7">OmpA-like domain-containing protein</fullName>
    </recommendedName>
</protein>
<comment type="caution">
    <text evidence="8">The sequence shown here is derived from an EMBL/GenBank/DDBJ whole genome shotgun (WGS) entry which is preliminary data.</text>
</comment>
<feature type="region of interest" description="Disordered" evidence="5">
    <location>
        <begin position="613"/>
        <end position="733"/>
    </location>
</feature>
<comment type="subcellular location">
    <subcellularLocation>
        <location evidence="1">Cell outer membrane</location>
    </subcellularLocation>
</comment>
<feature type="domain" description="OmpA-like" evidence="7">
    <location>
        <begin position="839"/>
        <end position="956"/>
    </location>
</feature>
<evidence type="ECO:0000256" key="5">
    <source>
        <dbReference type="SAM" id="MobiDB-lite"/>
    </source>
</evidence>
<evidence type="ECO:0000256" key="1">
    <source>
        <dbReference type="ARBA" id="ARBA00004442"/>
    </source>
</evidence>
<dbReference type="InterPro" id="IPR036737">
    <property type="entry name" value="OmpA-like_sf"/>
</dbReference>
<dbReference type="SUPFAM" id="SSF49452">
    <property type="entry name" value="Starch-binding domain-like"/>
    <property type="match status" value="2"/>
</dbReference>
<feature type="chain" id="PRO_5007566902" description="OmpA-like domain-containing protein" evidence="6">
    <location>
        <begin position="35"/>
        <end position="956"/>
    </location>
</feature>
<feature type="compositionally biased region" description="Low complexity" evidence="5">
    <location>
        <begin position="65"/>
        <end position="75"/>
    </location>
</feature>
<dbReference type="SUPFAM" id="SSF103088">
    <property type="entry name" value="OmpA-like"/>
    <property type="match status" value="1"/>
</dbReference>
<proteinExistence type="predicted"/>
<dbReference type="OrthoDB" id="9792021at2"/>
<evidence type="ECO:0000256" key="3">
    <source>
        <dbReference type="ARBA" id="ARBA00023237"/>
    </source>
</evidence>
<sequence>MHTLLKVFADRPRRAALTALPLVGCLTLAGAAEAQQPQPPFGPQPPFAPQPPPGQPGPFGPQPGSPGDAPQFGPQPGFPGGPPPPQFWPQQPGFPGGAPPPQFGPQPGFPGGPPPPQFGPAPSQGQPPPDASFTFGAEASAGAQGARASATAPSSTAWDEQERALSLTAQPNLWGSTGLLRTSYAGSGAPGTFRVSFLLDWFSTSGFLCDPTESTPAGQPITCGPDALEDSASHVGALFALNATPLPFLEGYAAIRTFANANDQGRPRLLQVLGDTTFGVKAFTPTKIGKPLSFGGEAQLLLLNGTGDVGLAGGGTSAVFRGLATLDLRKPQGKGFPLRVNLNLGYKLDNSGVLVEEVEAQRALAFTDGRDRQPISRIERFGLGINRVDFFQTYLGVEMPLPKVQPYLEYTLDIPVNRQGYECHTSRVSRGDVCLGLDDFASPDPQSQGGPGYAAAPSRLSLGVRVTPFEKAFRGLSGHAAFDLGLSATSVFIEEVAPQAPWTLYLGIGYAYDTKQKEPPASAPQIVREPPQLVPAPQTFVRGLVHEQNRPDAAVVDAIVAVEGVPQPPYATGPDGRFLTRHLEPGTYTFSVRANGYKPGTCQATILAGGAAPGQPGAYGPQPGQPDAFGAQPAPFGAQPGQFGPQPGQPGAFGPQPGQPGAFGPQQPGAFGPQPGQPGAFGPQQPGGFGPQPGQFGPQPGGFGPQPGQPGQFGPQPGLPGMAPSPAQPQGTTFVDVDCSLEALPKTGNVVGTVKDAESGDAVAGATIRLVDAAGREQTATTDASGAFRFPDLPAGAVTLKVEAQGYMNHVNQADVRTSEDTRAQLTVNKRPKVSLVKVQGNEIKISRQIHFETDSAKILGDSNALMEEIADVLQRNPNIRKVEIQGHTDNTGGREHNQTLSESRANSVRAWLIRAGVDGSRLAAKGYGQDRPVAPNVTPANKAKNRRVQFIILEK</sequence>
<evidence type="ECO:0000313" key="8">
    <source>
        <dbReference type="EMBL" id="KYF69006.1"/>
    </source>
</evidence>
<feature type="compositionally biased region" description="Low complexity" evidence="5">
    <location>
        <begin position="613"/>
        <end position="684"/>
    </location>
</feature>
<reference evidence="8 9" key="1">
    <citation type="submission" date="2014-02" db="EMBL/GenBank/DDBJ databases">
        <title>The small core and large imbalanced accessory genome model reveals a collaborative survival strategy of Sorangium cellulosum strains in nature.</title>
        <authorList>
            <person name="Han K."/>
            <person name="Peng R."/>
            <person name="Blom J."/>
            <person name="Li Y.-Z."/>
        </authorList>
    </citation>
    <scope>NUCLEOTIDE SEQUENCE [LARGE SCALE GENOMIC DNA]</scope>
    <source>
        <strain evidence="8 9">So0008-312</strain>
    </source>
</reference>
<evidence type="ECO:0000259" key="7">
    <source>
        <dbReference type="PROSITE" id="PS51123"/>
    </source>
</evidence>
<feature type="compositionally biased region" description="Pro residues" evidence="5">
    <location>
        <begin position="97"/>
        <end position="130"/>
    </location>
</feature>
<dbReference type="PANTHER" id="PTHR30329:SF21">
    <property type="entry name" value="LIPOPROTEIN YIAD-RELATED"/>
    <property type="match status" value="1"/>
</dbReference>
<dbReference type="InterPro" id="IPR013784">
    <property type="entry name" value="Carb-bd-like_fold"/>
</dbReference>
<feature type="signal peptide" evidence="6">
    <location>
        <begin position="1"/>
        <end position="34"/>
    </location>
</feature>
<dbReference type="InterPro" id="IPR006664">
    <property type="entry name" value="OMP_bac"/>
</dbReference>
<keyword evidence="2 4" id="KW-0472">Membrane</keyword>
<evidence type="ECO:0000256" key="2">
    <source>
        <dbReference type="ARBA" id="ARBA00023136"/>
    </source>
</evidence>
<feature type="compositionally biased region" description="Pro residues" evidence="5">
    <location>
        <begin position="76"/>
        <end position="87"/>
    </location>
</feature>
<accession>A0A150QMV7</accession>
<dbReference type="RefSeq" id="WP_061608722.1">
    <property type="nucleotide sequence ID" value="NZ_JEMA01000507.1"/>
</dbReference>
<dbReference type="GO" id="GO:0030246">
    <property type="term" value="F:carbohydrate binding"/>
    <property type="evidence" value="ECO:0007669"/>
    <property type="project" value="InterPro"/>
</dbReference>
<dbReference type="CDD" id="cd07185">
    <property type="entry name" value="OmpA_C-like"/>
    <property type="match status" value="1"/>
</dbReference>
<feature type="region of interest" description="Disordered" evidence="5">
    <location>
        <begin position="34"/>
        <end position="162"/>
    </location>
</feature>